<dbReference type="AlphaFoldDB" id="A0A6B8RSF5"/>
<sequence length="326" mass="36155">MIELAIIKVFPNSPTAIQDAVASANEGDVILVHKGIYHENVRIQSDKNNIRIVAKQKRRTVLDGRRVLLEAFILDGVAGVEIDGFKIKNYILSGIRIMNGKSHRILENEISEIRGIKGKVKPFGIIINQSVGNLLMRNKIKRIGSVKKGSGIQLSSSMGNWIVGNQLLNNSLCGIEVDLGFHNAIVGNRISGNKSEGITISESNNTLILENMLNHNSKNGVFARSTNNFIIDSKIKDNHGNGLIFTLNNNMAFNNEIKNNHQSGIAILSDFNDIQCNKVEKNKNNGLFIHAPHTANFVFENRFKSNKPQNIKDQGTNNNIVQNNRD</sequence>
<dbReference type="PANTHER" id="PTHR22990">
    <property type="entry name" value="F-BOX ONLY PROTEIN"/>
    <property type="match status" value="1"/>
</dbReference>
<name>A0A6B8RSF5_9BACL</name>
<reference evidence="5" key="1">
    <citation type="submission" date="2018-11" db="EMBL/GenBank/DDBJ databases">
        <title>Complete genome sequence of Paenibacillus sp. ML311-T8.</title>
        <authorList>
            <person name="Nam Y.-D."/>
            <person name="Kang J."/>
            <person name="Chung W.-H."/>
            <person name="Park Y.S."/>
        </authorList>
    </citation>
    <scope>NUCLEOTIDE SEQUENCE [LARGE SCALE GENOMIC DNA]</scope>
    <source>
        <strain evidence="5">ML311-T8</strain>
    </source>
</reference>
<evidence type="ECO:0000256" key="1">
    <source>
        <dbReference type="ARBA" id="ARBA00022737"/>
    </source>
</evidence>
<protein>
    <recommendedName>
        <fullName evidence="3">Right handed beta helix domain-containing protein</fullName>
    </recommendedName>
</protein>
<evidence type="ECO:0000259" key="3">
    <source>
        <dbReference type="Pfam" id="PF13229"/>
    </source>
</evidence>
<dbReference type="Pfam" id="PF13229">
    <property type="entry name" value="Beta_helix"/>
    <property type="match status" value="1"/>
</dbReference>
<evidence type="ECO:0000313" key="4">
    <source>
        <dbReference type="EMBL" id="QGQ99350.1"/>
    </source>
</evidence>
<dbReference type="InterPro" id="IPR006626">
    <property type="entry name" value="PbH1"/>
</dbReference>
<dbReference type="EMBL" id="CP034235">
    <property type="protein sequence ID" value="QGQ99350.1"/>
    <property type="molecule type" value="Genomic_DNA"/>
</dbReference>
<evidence type="ECO:0000256" key="2">
    <source>
        <dbReference type="SAM" id="MobiDB-lite"/>
    </source>
</evidence>
<dbReference type="SUPFAM" id="SSF51126">
    <property type="entry name" value="Pectin lyase-like"/>
    <property type="match status" value="2"/>
</dbReference>
<feature type="region of interest" description="Disordered" evidence="2">
    <location>
        <begin position="307"/>
        <end position="326"/>
    </location>
</feature>
<dbReference type="InterPro" id="IPR011050">
    <property type="entry name" value="Pectin_lyase_fold/virulence"/>
</dbReference>
<dbReference type="Proteomes" id="UP000426246">
    <property type="component" value="Chromosome"/>
</dbReference>
<accession>A0A6B8RSF5</accession>
<dbReference type="KEGG" id="ppsc:EHS13_33060"/>
<organism evidence="4 5">
    <name type="scientific">Paenibacillus psychroresistens</name>
    <dbReference type="NCBI Taxonomy" id="1778678"/>
    <lineage>
        <taxon>Bacteria</taxon>
        <taxon>Bacillati</taxon>
        <taxon>Bacillota</taxon>
        <taxon>Bacilli</taxon>
        <taxon>Bacillales</taxon>
        <taxon>Paenibacillaceae</taxon>
        <taxon>Paenibacillus</taxon>
    </lineage>
</organism>
<proteinExistence type="predicted"/>
<dbReference type="InterPro" id="IPR051550">
    <property type="entry name" value="SCF-Subunits/Alg-Epimerases"/>
</dbReference>
<keyword evidence="1" id="KW-0677">Repeat</keyword>
<keyword evidence="5" id="KW-1185">Reference proteome</keyword>
<dbReference type="InterPro" id="IPR012334">
    <property type="entry name" value="Pectin_lyas_fold"/>
</dbReference>
<evidence type="ECO:0000313" key="5">
    <source>
        <dbReference type="Proteomes" id="UP000426246"/>
    </source>
</evidence>
<dbReference type="InterPro" id="IPR039448">
    <property type="entry name" value="Beta_helix"/>
</dbReference>
<dbReference type="SMART" id="SM00710">
    <property type="entry name" value="PbH1"/>
    <property type="match status" value="6"/>
</dbReference>
<feature type="domain" description="Right handed beta helix" evidence="3">
    <location>
        <begin position="184"/>
        <end position="324"/>
    </location>
</feature>
<dbReference type="Gene3D" id="2.160.20.10">
    <property type="entry name" value="Single-stranded right-handed beta-helix, Pectin lyase-like"/>
    <property type="match status" value="2"/>
</dbReference>
<dbReference type="PANTHER" id="PTHR22990:SF15">
    <property type="entry name" value="F-BOX ONLY PROTEIN 10"/>
    <property type="match status" value="1"/>
</dbReference>
<gene>
    <name evidence="4" type="ORF">EHS13_33060</name>
</gene>